<dbReference type="SUPFAM" id="SSF54236">
    <property type="entry name" value="Ubiquitin-like"/>
    <property type="match status" value="1"/>
</dbReference>
<dbReference type="GO" id="GO:0043130">
    <property type="term" value="F:ubiquitin binding"/>
    <property type="evidence" value="ECO:0007669"/>
    <property type="project" value="TreeGrafter"/>
</dbReference>
<evidence type="ECO:0000256" key="1">
    <source>
        <dbReference type="ARBA" id="ARBA00023054"/>
    </source>
</evidence>
<feature type="domain" description="UBX" evidence="4">
    <location>
        <begin position="336"/>
        <end position="435"/>
    </location>
</feature>
<dbReference type="Pfam" id="PF00789">
    <property type="entry name" value="UBX"/>
    <property type="match status" value="1"/>
</dbReference>
<keyword evidence="3" id="KW-0472">Membrane</keyword>
<dbReference type="InterPro" id="IPR029071">
    <property type="entry name" value="Ubiquitin-like_domsf"/>
</dbReference>
<dbReference type="RefSeq" id="XP_051609411.1">
    <property type="nucleotide sequence ID" value="XM_051751364.1"/>
</dbReference>
<dbReference type="InterPro" id="IPR036249">
    <property type="entry name" value="Thioredoxin-like_sf"/>
</dbReference>
<dbReference type="InterPro" id="IPR001012">
    <property type="entry name" value="UBX_dom"/>
</dbReference>
<dbReference type="Proteomes" id="UP001204833">
    <property type="component" value="Unassembled WGS sequence"/>
</dbReference>
<dbReference type="PANTHER" id="PTHR23322:SF1">
    <property type="entry name" value="FAS-ASSOCIATED FACTOR 2"/>
    <property type="match status" value="1"/>
</dbReference>
<feature type="transmembrane region" description="Helical" evidence="3">
    <location>
        <begin position="58"/>
        <end position="78"/>
    </location>
</feature>
<dbReference type="PANTHER" id="PTHR23322">
    <property type="entry name" value="FAS-ASSOCIATED PROTEIN"/>
    <property type="match status" value="1"/>
</dbReference>
<dbReference type="SUPFAM" id="SSF52833">
    <property type="entry name" value="Thioredoxin-like"/>
    <property type="match status" value="1"/>
</dbReference>
<organism evidence="5 6">
    <name type="scientific">Candida theae</name>
    <dbReference type="NCBI Taxonomy" id="1198502"/>
    <lineage>
        <taxon>Eukaryota</taxon>
        <taxon>Fungi</taxon>
        <taxon>Dikarya</taxon>
        <taxon>Ascomycota</taxon>
        <taxon>Saccharomycotina</taxon>
        <taxon>Pichiomycetes</taxon>
        <taxon>Debaryomycetaceae</taxon>
        <taxon>Candida/Lodderomyces clade</taxon>
        <taxon>Candida</taxon>
    </lineage>
</organism>
<dbReference type="PROSITE" id="PS50033">
    <property type="entry name" value="UBX"/>
    <property type="match status" value="1"/>
</dbReference>
<evidence type="ECO:0000313" key="6">
    <source>
        <dbReference type="Proteomes" id="UP001204833"/>
    </source>
</evidence>
<dbReference type="SMART" id="SM00594">
    <property type="entry name" value="UAS"/>
    <property type="match status" value="1"/>
</dbReference>
<evidence type="ECO:0000256" key="2">
    <source>
        <dbReference type="SAM" id="MobiDB-lite"/>
    </source>
</evidence>
<keyword evidence="3" id="KW-1133">Transmembrane helix</keyword>
<keyword evidence="6" id="KW-1185">Reference proteome</keyword>
<dbReference type="InterPro" id="IPR006577">
    <property type="entry name" value="UAS"/>
</dbReference>
<dbReference type="Gene3D" id="3.10.20.90">
    <property type="entry name" value="Phosphatidylinositol 3-kinase Catalytic Subunit, Chain A, domain 1"/>
    <property type="match status" value="1"/>
</dbReference>
<name>A0AAD5BG02_9ASCO</name>
<evidence type="ECO:0000259" key="4">
    <source>
        <dbReference type="PROSITE" id="PS50033"/>
    </source>
</evidence>
<keyword evidence="3" id="KW-0812">Transmembrane</keyword>
<gene>
    <name evidence="5" type="ORF">KGF57_002088</name>
</gene>
<dbReference type="CDD" id="cd01767">
    <property type="entry name" value="UBX"/>
    <property type="match status" value="1"/>
</dbReference>
<comment type="caution">
    <text evidence="5">The sequence shown here is derived from an EMBL/GenBank/DDBJ whole genome shotgun (WGS) entry which is preliminary data.</text>
</comment>
<accession>A0AAD5BG02</accession>
<proteinExistence type="predicted"/>
<dbReference type="GO" id="GO:0036503">
    <property type="term" value="P:ERAD pathway"/>
    <property type="evidence" value="ECO:0007669"/>
    <property type="project" value="TreeGrafter"/>
</dbReference>
<evidence type="ECO:0000256" key="3">
    <source>
        <dbReference type="SAM" id="Phobius"/>
    </source>
</evidence>
<dbReference type="GeneID" id="76150147"/>
<dbReference type="EMBL" id="JAIHNG010000104">
    <property type="protein sequence ID" value="KAI5959450.1"/>
    <property type="molecule type" value="Genomic_DNA"/>
</dbReference>
<feature type="region of interest" description="Disordered" evidence="2">
    <location>
        <begin position="18"/>
        <end position="44"/>
    </location>
</feature>
<evidence type="ECO:0000313" key="5">
    <source>
        <dbReference type="EMBL" id="KAI5959450.1"/>
    </source>
</evidence>
<protein>
    <submittedName>
        <fullName evidence="5">Ucp10</fullName>
    </submittedName>
</protein>
<dbReference type="Gene3D" id="3.40.30.10">
    <property type="entry name" value="Glutaredoxin"/>
    <property type="match status" value="1"/>
</dbReference>
<dbReference type="AlphaFoldDB" id="A0AAD5BG02"/>
<dbReference type="InterPro" id="IPR050730">
    <property type="entry name" value="UBX_domain-protein"/>
</dbReference>
<keyword evidence="1" id="KW-0175">Coiled coil</keyword>
<reference evidence="5 6" key="1">
    <citation type="journal article" date="2022" name="DNA Res.">
        <title>Genome analysis of five recently described species of the CUG-Ser clade uncovers Candida theae as a new hybrid lineage with pathogenic potential in the Candida parapsilosis species complex.</title>
        <authorList>
            <person name="Mixao V."/>
            <person name="Del Olmo V."/>
            <person name="Hegedusova E."/>
            <person name="Saus E."/>
            <person name="Pryszcz L."/>
            <person name="Cillingova A."/>
            <person name="Nosek J."/>
            <person name="Gabaldon T."/>
        </authorList>
    </citation>
    <scope>NUCLEOTIDE SEQUENCE [LARGE SCALE GENOMIC DNA]</scope>
    <source>
        <strain evidence="5 6">CBS 12239</strain>
    </source>
</reference>
<dbReference type="GO" id="GO:0005783">
    <property type="term" value="C:endoplasmic reticulum"/>
    <property type="evidence" value="ECO:0007669"/>
    <property type="project" value="TreeGrafter"/>
</dbReference>
<sequence length="439" mass="50154">MAPPSLFDSIFGRAGYQRTQNDVPSNSNNAMPGAYQQDQVSDPPTTSLRESFKLLSTYVNVIIAKPIIIALLLIFRVLTAVINIVCFRDLTNAPSPNEIVDPIDKVNKFVRDLEDSIQPSIATQYPNQLPPFFQGSYTQALYMATQRGKFLFVYLTNPQNEGASFIFNEIIMNQEFVKIFNNDIIIWGGDLKNPEAYQLANSLNVTKFPFLGVLCLTRITKMTPEGPKKDPAKISLIAKIQGGKVSPPEDPDTVIRNKFVKKIAKYEPELVLIRQELQDKYMSEVLRKQQEYNYMASMQQDMMKKNAKKRKALAKEYLMYKARQYEHLTTPPSKEEAKNYARIVLKFPDSTRVTAYFPKGYRIEDVFVFVEIVRQGLLNSTSTLTESDAISKFDDFRIEFKFKLASPLPPRTDLSSKMDKRIEEIDLVYPNGLLLVEDL</sequence>